<dbReference type="Proteomes" id="UP001165289">
    <property type="component" value="Unassembled WGS sequence"/>
</dbReference>
<evidence type="ECO:0000313" key="3">
    <source>
        <dbReference type="Proteomes" id="UP001165289"/>
    </source>
</evidence>
<proteinExistence type="predicted"/>
<name>A0AAV7KFR8_9METZ</name>
<organism evidence="2 3">
    <name type="scientific">Oopsacas minuta</name>
    <dbReference type="NCBI Taxonomy" id="111878"/>
    <lineage>
        <taxon>Eukaryota</taxon>
        <taxon>Metazoa</taxon>
        <taxon>Porifera</taxon>
        <taxon>Hexactinellida</taxon>
        <taxon>Hexasterophora</taxon>
        <taxon>Lyssacinosida</taxon>
        <taxon>Leucopsacidae</taxon>
        <taxon>Oopsacas</taxon>
    </lineage>
</organism>
<comment type="caution">
    <text evidence="2">The sequence shown here is derived from an EMBL/GenBank/DDBJ whole genome shotgun (WGS) entry which is preliminary data.</text>
</comment>
<feature type="region of interest" description="Disordered" evidence="1">
    <location>
        <begin position="1"/>
        <end position="22"/>
    </location>
</feature>
<protein>
    <submittedName>
        <fullName evidence="2">Uncharacterized protein</fullName>
    </submittedName>
</protein>
<gene>
    <name evidence="2" type="ORF">LOD99_10802</name>
</gene>
<accession>A0AAV7KFR8</accession>
<dbReference type="AlphaFoldDB" id="A0AAV7KFR8"/>
<evidence type="ECO:0000256" key="1">
    <source>
        <dbReference type="SAM" id="MobiDB-lite"/>
    </source>
</evidence>
<keyword evidence="3" id="KW-1185">Reference proteome</keyword>
<dbReference type="EMBL" id="JAKMXF010000061">
    <property type="protein sequence ID" value="KAI6659454.1"/>
    <property type="molecule type" value="Genomic_DNA"/>
</dbReference>
<reference evidence="2 3" key="1">
    <citation type="journal article" date="2023" name="BMC Biol.">
        <title>The compact genome of the sponge Oopsacas minuta (Hexactinellida) is lacking key metazoan core genes.</title>
        <authorList>
            <person name="Santini S."/>
            <person name="Schenkelaars Q."/>
            <person name="Jourda C."/>
            <person name="Duchesne M."/>
            <person name="Belahbib H."/>
            <person name="Rocher C."/>
            <person name="Selva M."/>
            <person name="Riesgo A."/>
            <person name="Vervoort M."/>
            <person name="Leys S.P."/>
            <person name="Kodjabachian L."/>
            <person name="Le Bivic A."/>
            <person name="Borchiellini C."/>
            <person name="Claverie J.M."/>
            <person name="Renard E."/>
        </authorList>
    </citation>
    <scope>NUCLEOTIDE SEQUENCE [LARGE SCALE GENOMIC DNA]</scope>
    <source>
        <strain evidence="2">SPO-2</strain>
    </source>
</reference>
<evidence type="ECO:0000313" key="2">
    <source>
        <dbReference type="EMBL" id="KAI6659454.1"/>
    </source>
</evidence>
<sequence>MTSTTLTKIGPSEKSSFQEHKTSSQCSCSTREGVVATTSHEVRACEAIHQIPEFYSSKIAETSGIDISMPCLSKSKQLGSNPEYSSAQDSYMKIIVIPFLDHLISDILSRFNSYSQQAAALEVILPINIVPVSCVSDIEDAISYDSDDRRNSSILMKTFSLDDIMAVNA</sequence>